<dbReference type="STRING" id="91928.A0A0D2BE46"/>
<gene>
    <name evidence="1" type="ORF">PV08_12079</name>
</gene>
<dbReference type="AlphaFoldDB" id="A0A0D2BE46"/>
<dbReference type="EMBL" id="KN847506">
    <property type="protein sequence ID" value="KIW09664.1"/>
    <property type="molecule type" value="Genomic_DNA"/>
</dbReference>
<keyword evidence="2" id="KW-1185">Reference proteome</keyword>
<accession>A0A0D2BE46</accession>
<reference evidence="1 2" key="1">
    <citation type="submission" date="2015-01" db="EMBL/GenBank/DDBJ databases">
        <title>The Genome Sequence of Exophiala spinifera CBS89968.</title>
        <authorList>
            <consortium name="The Broad Institute Genomics Platform"/>
            <person name="Cuomo C."/>
            <person name="de Hoog S."/>
            <person name="Gorbushina A."/>
            <person name="Stielow B."/>
            <person name="Teixiera M."/>
            <person name="Abouelleil A."/>
            <person name="Chapman S.B."/>
            <person name="Priest M."/>
            <person name="Young S.K."/>
            <person name="Wortman J."/>
            <person name="Nusbaum C."/>
            <person name="Birren B."/>
        </authorList>
    </citation>
    <scope>NUCLEOTIDE SEQUENCE [LARGE SCALE GENOMIC DNA]</scope>
    <source>
        <strain evidence="1 2">CBS 89968</strain>
    </source>
</reference>
<protein>
    <submittedName>
        <fullName evidence="1">Uncharacterized protein</fullName>
    </submittedName>
</protein>
<dbReference type="GeneID" id="27339162"/>
<dbReference type="OrthoDB" id="5153231at2759"/>
<name>A0A0D2BE46_9EURO</name>
<evidence type="ECO:0000313" key="2">
    <source>
        <dbReference type="Proteomes" id="UP000053328"/>
    </source>
</evidence>
<proteinExistence type="predicted"/>
<dbReference type="RefSeq" id="XP_016229880.1">
    <property type="nucleotide sequence ID" value="XM_016386386.1"/>
</dbReference>
<organism evidence="1 2">
    <name type="scientific">Exophiala spinifera</name>
    <dbReference type="NCBI Taxonomy" id="91928"/>
    <lineage>
        <taxon>Eukaryota</taxon>
        <taxon>Fungi</taxon>
        <taxon>Dikarya</taxon>
        <taxon>Ascomycota</taxon>
        <taxon>Pezizomycotina</taxon>
        <taxon>Eurotiomycetes</taxon>
        <taxon>Chaetothyriomycetidae</taxon>
        <taxon>Chaetothyriales</taxon>
        <taxon>Herpotrichiellaceae</taxon>
        <taxon>Exophiala</taxon>
    </lineage>
</organism>
<evidence type="ECO:0000313" key="1">
    <source>
        <dbReference type="EMBL" id="KIW09664.1"/>
    </source>
</evidence>
<dbReference type="Proteomes" id="UP000053328">
    <property type="component" value="Unassembled WGS sequence"/>
</dbReference>
<dbReference type="VEuPathDB" id="FungiDB:PV08_12079"/>
<dbReference type="HOGENOM" id="CLU_655513_0_0_1"/>
<sequence length="417" mass="48058">MAARRYSKFSDPAWTDIDPLKPGMTLYMTFSEFEGRQYLAGVHTRPPRQRTKSLYIRDQLLIHRDHFAILNLYSTRNEIIFDGSREKSTYYYTIDMRNTGLKDVKLHACSDGRFLRVLVPKSYFGDVIEWDTPFVPGPNTYWFFRRPSSGLKRYEYHNTQDISGLTGVVLGARTVGLFCHGRQPTMSFELFARQLKKRYEEKKLIFLYFPLETDEKVHTLAITTSLNRNYCFGPQPQREDYFEYEALRPLSTGYVEGLFYSSPNDSVHAFSDLGLSASNVYTRISGLNISPGESLPCPSVDSPQEGWCFSKASLERNSTIQVCRLSDSVQHCLGVLLTYPNGKRDALGQVRFDKYLSKSWDIEDCVFRNVTIKHLLYVEIKKRSDVADGIDDWYDLPAQGKVVWWCGLNGDQIGILR</sequence>